<feature type="compositionally biased region" description="Basic and acidic residues" evidence="1">
    <location>
        <begin position="435"/>
        <end position="447"/>
    </location>
</feature>
<name>A0A6G0X5Z8_9STRA</name>
<dbReference type="Proteomes" id="UP000481153">
    <property type="component" value="Unassembled WGS sequence"/>
</dbReference>
<protein>
    <submittedName>
        <fullName evidence="2">Uncharacterized protein</fullName>
    </submittedName>
</protein>
<evidence type="ECO:0000256" key="1">
    <source>
        <dbReference type="SAM" id="MobiDB-lite"/>
    </source>
</evidence>
<keyword evidence="3" id="KW-1185">Reference proteome</keyword>
<dbReference type="AlphaFoldDB" id="A0A6G0X5Z8"/>
<evidence type="ECO:0000313" key="3">
    <source>
        <dbReference type="Proteomes" id="UP000481153"/>
    </source>
</evidence>
<feature type="region of interest" description="Disordered" evidence="1">
    <location>
        <begin position="435"/>
        <end position="456"/>
    </location>
</feature>
<proteinExistence type="predicted"/>
<feature type="region of interest" description="Disordered" evidence="1">
    <location>
        <begin position="216"/>
        <end position="251"/>
    </location>
</feature>
<feature type="region of interest" description="Disordered" evidence="1">
    <location>
        <begin position="76"/>
        <end position="110"/>
    </location>
</feature>
<evidence type="ECO:0000313" key="2">
    <source>
        <dbReference type="EMBL" id="KAF0735244.1"/>
    </source>
</evidence>
<accession>A0A6G0X5Z8</accession>
<comment type="caution">
    <text evidence="2">The sequence shown here is derived from an EMBL/GenBank/DDBJ whole genome shotgun (WGS) entry which is preliminary data.</text>
</comment>
<sequence length="465" mass="52501">MSTFQYKHLQANESIQAYLRSFLHEKHRWNELVEATLLYGIHCLSQNYPLQTLNVDQVQHITRTLLRKPQHYFVHQSKSHERSTSSFAPKPSSAWRTGSSRNAPLDGPDISTNIVSETSQSKVTEAPLVIRDGRRDIDEWQHVLGKPFLDLAWRSYASTTGYPSPRTVSSDVLAISFNQLKTQAKLTPFESGDTLSFLDYLRGFVVHCISHKEPGAQRQVAEPSAPPSQPSRQALSQVKQPTQKSTPRRENVVSKVKAELDARKQQVLRVKKTNTQRMHEALARSRLAAYEADSRHKSRPLHSQPALSAMGPGAKALEIAHSFSNSPFFQSTAEIDNQIGGTIDTAEPVSPSELSSVRMELYGNPEQSPFDKGCVQGAQLRPQRSKHDFKGWLGDYGPAHTKSVIPAEWNDLDDEDTLWLRSTRRDRTRKGWEFVDTTSEPKDEEAINTRQGNDTDPAFEWLVHD</sequence>
<reference evidence="2 3" key="1">
    <citation type="submission" date="2019-07" db="EMBL/GenBank/DDBJ databases">
        <title>Genomics analysis of Aphanomyces spp. identifies a new class of oomycete effector associated with host adaptation.</title>
        <authorList>
            <person name="Gaulin E."/>
        </authorList>
    </citation>
    <scope>NUCLEOTIDE SEQUENCE [LARGE SCALE GENOMIC DNA]</scope>
    <source>
        <strain evidence="2 3">ATCC 201684</strain>
    </source>
</reference>
<gene>
    <name evidence="2" type="ORF">Ae201684_008161</name>
</gene>
<dbReference type="EMBL" id="VJMJ01000100">
    <property type="protein sequence ID" value="KAF0735244.1"/>
    <property type="molecule type" value="Genomic_DNA"/>
</dbReference>
<dbReference type="VEuPathDB" id="FungiDB:AeMF1_004266"/>
<organism evidence="2 3">
    <name type="scientific">Aphanomyces euteiches</name>
    <dbReference type="NCBI Taxonomy" id="100861"/>
    <lineage>
        <taxon>Eukaryota</taxon>
        <taxon>Sar</taxon>
        <taxon>Stramenopiles</taxon>
        <taxon>Oomycota</taxon>
        <taxon>Saprolegniomycetes</taxon>
        <taxon>Saprolegniales</taxon>
        <taxon>Verrucalvaceae</taxon>
        <taxon>Aphanomyces</taxon>
    </lineage>
</organism>